<sequence length="295" mass="33267">MDNISIGQLNLHNDEIATSELDRLILEQKLDIVLIQEQYQSARLRRNVVQLDCRSQAGIYVASSNFTVTSLRNLMTSHPESRPLLRSHPLPFLVGHKIIIGADVNASSSLWYGKLRSTDTVRRCAVEDFIAYMNLTIHNTPDAPPTFCNKMESLVPDNRPENDTDHHRQIRQWAIEPPLSPMSDLPSSDEFLGIIRSLPLNKASGDDKISNKMIKEACKLSGDKIFTVFKCCIAEGIFPRIWRCGNIRIIPKSGDKPPDDPKSYRPITLLPSLGKLLERLVVPRLLPGGVKFHNR</sequence>
<evidence type="ECO:0008006" key="3">
    <source>
        <dbReference type="Google" id="ProtNLM"/>
    </source>
</evidence>
<protein>
    <recommendedName>
        <fullName evidence="3">Reverse transcriptase</fullName>
    </recommendedName>
</protein>
<name>A0A8S1AYK7_ARCPL</name>
<dbReference type="Gene3D" id="3.60.10.10">
    <property type="entry name" value="Endonuclease/exonuclease/phosphatase"/>
    <property type="match status" value="1"/>
</dbReference>
<comment type="caution">
    <text evidence="1">The sequence shown here is derived from an EMBL/GenBank/DDBJ whole genome shotgun (WGS) entry which is preliminary data.</text>
</comment>
<reference evidence="1 2" key="1">
    <citation type="submission" date="2020-04" db="EMBL/GenBank/DDBJ databases">
        <authorList>
            <person name="Wallbank WR R."/>
            <person name="Pardo Diaz C."/>
            <person name="Kozak K."/>
            <person name="Martin S."/>
            <person name="Jiggins C."/>
            <person name="Moest M."/>
            <person name="Warren A I."/>
            <person name="Byers J.R.P. K."/>
            <person name="Montejo-Kovacevich G."/>
            <person name="Yen C E."/>
        </authorList>
    </citation>
    <scope>NUCLEOTIDE SEQUENCE [LARGE SCALE GENOMIC DNA]</scope>
</reference>
<dbReference type="OrthoDB" id="7382669at2759"/>
<dbReference type="AlphaFoldDB" id="A0A8S1AYK7"/>
<gene>
    <name evidence="1" type="ORF">APLA_LOCUS13192</name>
</gene>
<dbReference type="InterPro" id="IPR036691">
    <property type="entry name" value="Endo/exonu/phosph_ase_sf"/>
</dbReference>
<dbReference type="SUPFAM" id="SSF56219">
    <property type="entry name" value="DNase I-like"/>
    <property type="match status" value="1"/>
</dbReference>
<accession>A0A8S1AYK7</accession>
<dbReference type="EMBL" id="CADEBC010000550">
    <property type="protein sequence ID" value="CAB3251735.1"/>
    <property type="molecule type" value="Genomic_DNA"/>
</dbReference>
<evidence type="ECO:0000313" key="1">
    <source>
        <dbReference type="EMBL" id="CAB3251735.1"/>
    </source>
</evidence>
<keyword evidence="2" id="KW-1185">Reference proteome</keyword>
<dbReference type="Proteomes" id="UP000494106">
    <property type="component" value="Unassembled WGS sequence"/>
</dbReference>
<dbReference type="PANTHER" id="PTHR19446">
    <property type="entry name" value="REVERSE TRANSCRIPTASES"/>
    <property type="match status" value="1"/>
</dbReference>
<proteinExistence type="predicted"/>
<organism evidence="1 2">
    <name type="scientific">Arctia plantaginis</name>
    <name type="common">Wood tiger moth</name>
    <name type="synonym">Phalaena plantaginis</name>
    <dbReference type="NCBI Taxonomy" id="874455"/>
    <lineage>
        <taxon>Eukaryota</taxon>
        <taxon>Metazoa</taxon>
        <taxon>Ecdysozoa</taxon>
        <taxon>Arthropoda</taxon>
        <taxon>Hexapoda</taxon>
        <taxon>Insecta</taxon>
        <taxon>Pterygota</taxon>
        <taxon>Neoptera</taxon>
        <taxon>Endopterygota</taxon>
        <taxon>Lepidoptera</taxon>
        <taxon>Glossata</taxon>
        <taxon>Ditrysia</taxon>
        <taxon>Noctuoidea</taxon>
        <taxon>Erebidae</taxon>
        <taxon>Arctiinae</taxon>
        <taxon>Arctia</taxon>
    </lineage>
</organism>
<evidence type="ECO:0000313" key="2">
    <source>
        <dbReference type="Proteomes" id="UP000494106"/>
    </source>
</evidence>